<sequence length="274" mass="32081">MLTSSSTILDKKYIKLVLQISLTEISFCIFDTLKKTIDTFGQYPLPKSASFTDVETAIIQFIKQTPILQSKFDDVIVLHNNNLMSFVPQAFFNEDYLGSYLQYNVKVFETDFITFDVIENYEMNNVYIPYVNINNSLLDCYGSFNYKHAHSILVKKVLDLSKNNDEPQMFVHCQQDNFQLIAVKNQKLLLFNSFEFKTKEDFIYYLLFTAEQLQLNPESFQLKLFGNITKESEIYQIAYKYVRNVSLFIENINLEAAISQEDYLKNFILIHACE</sequence>
<evidence type="ECO:0000313" key="1">
    <source>
        <dbReference type="EMBL" id="RXR18904.1"/>
    </source>
</evidence>
<name>A0A4Q1K2B2_9FLAO</name>
<dbReference type="AlphaFoldDB" id="A0A4Q1K2B2"/>
<comment type="caution">
    <text evidence="1">The sequence shown here is derived from an EMBL/GenBank/DDBJ whole genome shotgun (WGS) entry which is preliminary data.</text>
</comment>
<dbReference type="OrthoDB" id="658622at2"/>
<dbReference type="Gene3D" id="3.30.420.250">
    <property type="match status" value="1"/>
</dbReference>
<protein>
    <submittedName>
        <fullName evidence="1">DUF3822 family protein</fullName>
    </submittedName>
</protein>
<dbReference type="Gene3D" id="3.30.420.260">
    <property type="match status" value="1"/>
</dbReference>
<keyword evidence="2" id="KW-1185">Reference proteome</keyword>
<proteinExistence type="predicted"/>
<dbReference type="RefSeq" id="WP_129435309.1">
    <property type="nucleotide sequence ID" value="NZ_SBKO01000002.1"/>
</dbReference>
<dbReference type="Proteomes" id="UP000290283">
    <property type="component" value="Unassembled WGS sequence"/>
</dbReference>
<dbReference type="EMBL" id="SBKO01000002">
    <property type="protein sequence ID" value="RXR18904.1"/>
    <property type="molecule type" value="Genomic_DNA"/>
</dbReference>
<dbReference type="Pfam" id="PF12864">
    <property type="entry name" value="DUF3822"/>
    <property type="match status" value="1"/>
</dbReference>
<gene>
    <name evidence="1" type="ORF">EQG63_05515</name>
</gene>
<accession>A0A4Q1K2B2</accession>
<evidence type="ECO:0000313" key="2">
    <source>
        <dbReference type="Proteomes" id="UP000290283"/>
    </source>
</evidence>
<dbReference type="InterPro" id="IPR024213">
    <property type="entry name" value="DUF3822"/>
</dbReference>
<reference evidence="2" key="1">
    <citation type="submission" date="2019-01" db="EMBL/GenBank/DDBJ databases">
        <title>Cytophagaceae bacterium strain CAR-16.</title>
        <authorList>
            <person name="Chen W.-M."/>
        </authorList>
    </citation>
    <scope>NUCLEOTIDE SEQUENCE [LARGE SCALE GENOMIC DNA]</scope>
    <source>
        <strain evidence="2">LLJ-11</strain>
    </source>
</reference>
<organism evidence="1 2">
    <name type="scientific">Flavobacterium amnicola</name>
    <dbReference type="NCBI Taxonomy" id="2506422"/>
    <lineage>
        <taxon>Bacteria</taxon>
        <taxon>Pseudomonadati</taxon>
        <taxon>Bacteroidota</taxon>
        <taxon>Flavobacteriia</taxon>
        <taxon>Flavobacteriales</taxon>
        <taxon>Flavobacteriaceae</taxon>
        <taxon>Flavobacterium</taxon>
    </lineage>
</organism>
<dbReference type="CDD" id="cd24013">
    <property type="entry name" value="ASKHA_ATPase_BT3980-like"/>
    <property type="match status" value="1"/>
</dbReference>